<evidence type="ECO:0008006" key="4">
    <source>
        <dbReference type="Google" id="ProtNLM"/>
    </source>
</evidence>
<sequence>MPGMDMGASGNPAALVLAEITLFWGVTLLHMIRLLFVTRLSLANQVEDIAHMAMGTGMTVMVFPGVPMGVMRASAVVFALLAAVFFTHAGYGRGGHRCQSAAIGAGQAAMAYMFAAPAHPPTWLPPSVAGVLAVCALVHGRQLIGARNRASVTGASRMLLTLPHAGTLMTTAAMAWMIAAA</sequence>
<feature type="transmembrane region" description="Helical" evidence="1">
    <location>
        <begin position="98"/>
        <end position="116"/>
    </location>
</feature>
<dbReference type="InterPro" id="IPR033458">
    <property type="entry name" value="DUF5134"/>
</dbReference>
<protein>
    <recommendedName>
        <fullName evidence="4">Integral membrane protein</fullName>
    </recommendedName>
</protein>
<gene>
    <name evidence="2" type="ORF">GCM10009838_12100</name>
</gene>
<proteinExistence type="predicted"/>
<evidence type="ECO:0000313" key="2">
    <source>
        <dbReference type="EMBL" id="GAA1957657.1"/>
    </source>
</evidence>
<evidence type="ECO:0000256" key="1">
    <source>
        <dbReference type="SAM" id="Phobius"/>
    </source>
</evidence>
<accession>A0ABN2QT87</accession>
<feature type="transmembrane region" description="Helical" evidence="1">
    <location>
        <begin position="73"/>
        <end position="91"/>
    </location>
</feature>
<dbReference type="Pfam" id="PF17197">
    <property type="entry name" value="DUF5134"/>
    <property type="match status" value="1"/>
</dbReference>
<keyword evidence="1" id="KW-1133">Transmembrane helix</keyword>
<evidence type="ECO:0000313" key="3">
    <source>
        <dbReference type="Proteomes" id="UP001499854"/>
    </source>
</evidence>
<reference evidence="2 3" key="1">
    <citation type="journal article" date="2019" name="Int. J. Syst. Evol. Microbiol.">
        <title>The Global Catalogue of Microorganisms (GCM) 10K type strain sequencing project: providing services to taxonomists for standard genome sequencing and annotation.</title>
        <authorList>
            <consortium name="The Broad Institute Genomics Platform"/>
            <consortium name="The Broad Institute Genome Sequencing Center for Infectious Disease"/>
            <person name="Wu L."/>
            <person name="Ma J."/>
        </authorList>
    </citation>
    <scope>NUCLEOTIDE SEQUENCE [LARGE SCALE GENOMIC DNA]</scope>
    <source>
        <strain evidence="2 3">JCM 16013</strain>
    </source>
</reference>
<feature type="transmembrane region" description="Helical" evidence="1">
    <location>
        <begin position="159"/>
        <end position="179"/>
    </location>
</feature>
<keyword evidence="1" id="KW-0472">Membrane</keyword>
<feature type="transmembrane region" description="Helical" evidence="1">
    <location>
        <begin position="12"/>
        <end position="37"/>
    </location>
</feature>
<dbReference type="EMBL" id="BAAAQM010000004">
    <property type="protein sequence ID" value="GAA1957657.1"/>
    <property type="molecule type" value="Genomic_DNA"/>
</dbReference>
<keyword evidence="3" id="KW-1185">Reference proteome</keyword>
<keyword evidence="1" id="KW-0812">Transmembrane</keyword>
<organism evidence="2 3">
    <name type="scientific">Catenulispora subtropica</name>
    <dbReference type="NCBI Taxonomy" id="450798"/>
    <lineage>
        <taxon>Bacteria</taxon>
        <taxon>Bacillati</taxon>
        <taxon>Actinomycetota</taxon>
        <taxon>Actinomycetes</taxon>
        <taxon>Catenulisporales</taxon>
        <taxon>Catenulisporaceae</taxon>
        <taxon>Catenulispora</taxon>
    </lineage>
</organism>
<dbReference type="Proteomes" id="UP001499854">
    <property type="component" value="Unassembled WGS sequence"/>
</dbReference>
<feature type="transmembrane region" description="Helical" evidence="1">
    <location>
        <begin position="122"/>
        <end position="138"/>
    </location>
</feature>
<feature type="transmembrane region" description="Helical" evidence="1">
    <location>
        <begin position="49"/>
        <end position="67"/>
    </location>
</feature>
<name>A0ABN2QT87_9ACTN</name>
<comment type="caution">
    <text evidence="2">The sequence shown here is derived from an EMBL/GenBank/DDBJ whole genome shotgun (WGS) entry which is preliminary data.</text>
</comment>